<reference evidence="2" key="1">
    <citation type="journal article" date="2022" name="bioRxiv">
        <title>Genomics of Preaxostyla Flagellates Illuminates Evolutionary Transitions and the Path Towards Mitochondrial Loss.</title>
        <authorList>
            <person name="Novak L.V.F."/>
            <person name="Treitli S.C."/>
            <person name="Pyrih J."/>
            <person name="Halakuc P."/>
            <person name="Pipaliya S.V."/>
            <person name="Vacek V."/>
            <person name="Brzon O."/>
            <person name="Soukal P."/>
            <person name="Eme L."/>
            <person name="Dacks J.B."/>
            <person name="Karnkowska A."/>
            <person name="Elias M."/>
            <person name="Hampl V."/>
        </authorList>
    </citation>
    <scope>NUCLEOTIDE SEQUENCE</scope>
    <source>
        <strain evidence="2">RCP-MX</strain>
    </source>
</reference>
<feature type="compositionally biased region" description="Polar residues" evidence="1">
    <location>
        <begin position="307"/>
        <end position="316"/>
    </location>
</feature>
<evidence type="ECO:0000256" key="1">
    <source>
        <dbReference type="SAM" id="MobiDB-lite"/>
    </source>
</evidence>
<keyword evidence="3" id="KW-1185">Reference proteome</keyword>
<accession>A0ABQ8UWZ6</accession>
<evidence type="ECO:0000313" key="2">
    <source>
        <dbReference type="EMBL" id="KAJ4461884.1"/>
    </source>
</evidence>
<feature type="compositionally biased region" description="Low complexity" evidence="1">
    <location>
        <begin position="282"/>
        <end position="306"/>
    </location>
</feature>
<proteinExistence type="predicted"/>
<protein>
    <submittedName>
        <fullName evidence="2">Uncharacterized protein</fullName>
    </submittedName>
</protein>
<gene>
    <name evidence="2" type="ORF">PAPYR_1570</name>
</gene>
<dbReference type="InterPro" id="IPR032675">
    <property type="entry name" value="LRR_dom_sf"/>
</dbReference>
<dbReference type="Gene3D" id="3.80.10.10">
    <property type="entry name" value="Ribonuclease Inhibitor"/>
    <property type="match status" value="1"/>
</dbReference>
<dbReference type="EMBL" id="JAPMOS010000005">
    <property type="protein sequence ID" value="KAJ4461884.1"/>
    <property type="molecule type" value="Genomic_DNA"/>
</dbReference>
<organism evidence="2 3">
    <name type="scientific">Paratrimastix pyriformis</name>
    <dbReference type="NCBI Taxonomy" id="342808"/>
    <lineage>
        <taxon>Eukaryota</taxon>
        <taxon>Metamonada</taxon>
        <taxon>Preaxostyla</taxon>
        <taxon>Paratrimastigidae</taxon>
        <taxon>Paratrimastix</taxon>
    </lineage>
</organism>
<dbReference type="Proteomes" id="UP001141327">
    <property type="component" value="Unassembled WGS sequence"/>
</dbReference>
<evidence type="ECO:0000313" key="3">
    <source>
        <dbReference type="Proteomes" id="UP001141327"/>
    </source>
</evidence>
<comment type="caution">
    <text evidence="2">The sequence shown here is derived from an EMBL/GenBank/DDBJ whole genome shotgun (WGS) entry which is preliminary data.</text>
</comment>
<sequence length="486" mass="52291">MAAFVGSLSALTTLRLHRYPPQVPEPVSHLTTLELTGVGALPGPGFCRLESLALGLLGHYSSSAPLAQLLTANQATLRSLTLTLEQSDALSLVASLRALPRLRHLHLTVLGAVDLSALLPADLVNRLERLEMRVVDLKREDPVRIVSSHLQRVRFALSMNHAPVMTLDCPALVELDMTEAPNCRLAALQCPRLRTLRLPTAESLDGAAPMPDLEVADFSWGLVVDPAWLLTGSPRLRALTKVQLRHRGCIDTGIIVSPSSAWMESLVAAGDLRARRTSAGQSCSRSRTAGRGSAMARSRSSRHGASNCRSSPSDMQRSLPPDDAQVKVFQLSRQPQDERVGQPGHIQIQPFQAGQRPAGTQAGQQVGSGLNFQGSLDAASLLGLLTRHGARLRTLFVEDLRATEADWPPLMQALSGLSRLTRLDLEVSGAPSTLSLACPQLRELSLDDLPGEAVVVLACPLLEQFVGLRDPSRQLALALPTPNLSF</sequence>
<dbReference type="SUPFAM" id="SSF52047">
    <property type="entry name" value="RNI-like"/>
    <property type="match status" value="1"/>
</dbReference>
<feature type="region of interest" description="Disordered" evidence="1">
    <location>
        <begin position="277"/>
        <end position="320"/>
    </location>
</feature>
<name>A0ABQ8UWZ6_9EUKA</name>